<name>A0A327YJW1_9RHOB</name>
<evidence type="ECO:0000313" key="3">
    <source>
        <dbReference type="Proteomes" id="UP000249165"/>
    </source>
</evidence>
<dbReference type="RefSeq" id="WP_111549811.1">
    <property type="nucleotide sequence ID" value="NZ_LIGK01000006.1"/>
</dbReference>
<organism evidence="2 3">
    <name type="scientific">Salipiger aestuarii</name>
    <dbReference type="NCBI Taxonomy" id="568098"/>
    <lineage>
        <taxon>Bacteria</taxon>
        <taxon>Pseudomonadati</taxon>
        <taxon>Pseudomonadota</taxon>
        <taxon>Alphaproteobacteria</taxon>
        <taxon>Rhodobacterales</taxon>
        <taxon>Roseobacteraceae</taxon>
        <taxon>Salipiger</taxon>
    </lineage>
</organism>
<evidence type="ECO:0008006" key="4">
    <source>
        <dbReference type="Google" id="ProtNLM"/>
    </source>
</evidence>
<comment type="caution">
    <text evidence="2">The sequence shown here is derived from an EMBL/GenBank/DDBJ whole genome shotgun (WGS) entry which is preliminary data.</text>
</comment>
<evidence type="ECO:0000256" key="1">
    <source>
        <dbReference type="SAM" id="MobiDB-lite"/>
    </source>
</evidence>
<sequence length="176" mass="18267">MAMTEDFTAKMKEMMDGFPMDTVKLEEAFKTSAAYSEKASSIALDAAGKSTDISVGFTMETLGRMGDLAKARPEPMDYAQAISDFTSAQMTSLSDNMTALTEVAKAAQSETMELLMSFGQDMADEASAATTTAAKATSSAATSTASAAKTTTRRATSTAKKAATDTADAVTPPADS</sequence>
<proteinExistence type="predicted"/>
<gene>
    <name evidence="2" type="ORF">ATI53_100549</name>
</gene>
<protein>
    <recommendedName>
        <fullName evidence="4">Phasin protein</fullName>
    </recommendedName>
</protein>
<dbReference type="Proteomes" id="UP000249165">
    <property type="component" value="Unassembled WGS sequence"/>
</dbReference>
<dbReference type="EMBL" id="QLMG01000005">
    <property type="protein sequence ID" value="RAK20801.1"/>
    <property type="molecule type" value="Genomic_DNA"/>
</dbReference>
<reference evidence="2 3" key="1">
    <citation type="submission" date="2018-06" db="EMBL/GenBank/DDBJ databases">
        <title>Genomic Encyclopedia of Archaeal and Bacterial Type Strains, Phase II (KMG-II): from individual species to whole genera.</title>
        <authorList>
            <person name="Goeker M."/>
        </authorList>
    </citation>
    <scope>NUCLEOTIDE SEQUENCE [LARGE SCALE GENOMIC DNA]</scope>
    <source>
        <strain evidence="2 3">DSM 22011</strain>
    </source>
</reference>
<feature type="region of interest" description="Disordered" evidence="1">
    <location>
        <begin position="127"/>
        <end position="176"/>
    </location>
</feature>
<evidence type="ECO:0000313" key="2">
    <source>
        <dbReference type="EMBL" id="RAK20801.1"/>
    </source>
</evidence>
<keyword evidence="3" id="KW-1185">Reference proteome</keyword>
<feature type="compositionally biased region" description="Low complexity" evidence="1">
    <location>
        <begin position="127"/>
        <end position="169"/>
    </location>
</feature>
<accession>A0A327YJW1</accession>
<dbReference type="AlphaFoldDB" id="A0A327YJW1"/>
<dbReference type="OrthoDB" id="7868047at2"/>